<reference evidence="3" key="1">
    <citation type="journal article" date="2019" name="bioRxiv">
        <title>Genomics, evolutionary history and diagnostics of the Alternaria alternata species group including apple and Asian pear pathotypes.</title>
        <authorList>
            <person name="Armitage A.D."/>
            <person name="Cockerton H.M."/>
            <person name="Sreenivasaprasad S."/>
            <person name="Woodhall J.W."/>
            <person name="Lane C.R."/>
            <person name="Harrison R.J."/>
            <person name="Clarkson J.P."/>
        </authorList>
    </citation>
    <scope>NUCLEOTIDE SEQUENCE [LARGE SCALE GENOMIC DNA]</scope>
    <source>
        <strain evidence="3">FERA 1177</strain>
    </source>
</reference>
<proteinExistence type="predicted"/>
<dbReference type="Proteomes" id="UP000291422">
    <property type="component" value="Unassembled WGS sequence"/>
</dbReference>
<organism evidence="2 3">
    <name type="scientific">Alternaria alternata</name>
    <name type="common">Alternaria rot fungus</name>
    <name type="synonym">Torula alternata</name>
    <dbReference type="NCBI Taxonomy" id="5599"/>
    <lineage>
        <taxon>Eukaryota</taxon>
        <taxon>Fungi</taxon>
        <taxon>Dikarya</taxon>
        <taxon>Ascomycota</taxon>
        <taxon>Pezizomycotina</taxon>
        <taxon>Dothideomycetes</taxon>
        <taxon>Pleosporomycetidae</taxon>
        <taxon>Pleosporales</taxon>
        <taxon>Pleosporineae</taxon>
        <taxon>Pleosporaceae</taxon>
        <taxon>Alternaria</taxon>
        <taxon>Alternaria sect. Alternaria</taxon>
        <taxon>Alternaria alternata complex</taxon>
    </lineage>
</organism>
<comment type="caution">
    <text evidence="2">The sequence shown here is derived from an EMBL/GenBank/DDBJ whole genome shotgun (WGS) entry which is preliminary data.</text>
</comment>
<dbReference type="AlphaFoldDB" id="A0A4V1WNI2"/>
<evidence type="ECO:0000313" key="2">
    <source>
        <dbReference type="EMBL" id="RYN54209.1"/>
    </source>
</evidence>
<protein>
    <submittedName>
        <fullName evidence="2">Uncharacterized protein</fullName>
    </submittedName>
</protein>
<dbReference type="EMBL" id="PDXD01000225">
    <property type="protein sequence ID" value="RYN54209.1"/>
    <property type="molecule type" value="Genomic_DNA"/>
</dbReference>
<sequence length="108" mass="11253">MLPMGTAAPLPLIFVAVLLLKTLITSCVVATQRTSSRGKNALTRKACSLPVNPNWSVTPVTMNELATSGSVFPADITPAVGQNQKERAGMSTSLANGIAASSVRRLCI</sequence>
<evidence type="ECO:0000256" key="1">
    <source>
        <dbReference type="SAM" id="Phobius"/>
    </source>
</evidence>
<gene>
    <name evidence="2" type="ORF">AA0117_g13324</name>
</gene>
<accession>A0A4V1WNI2</accession>
<keyword evidence="1" id="KW-0472">Membrane</keyword>
<name>A0A4V1WNI2_ALTAL</name>
<keyword evidence="1" id="KW-0812">Transmembrane</keyword>
<keyword evidence="1" id="KW-1133">Transmembrane helix</keyword>
<feature type="transmembrane region" description="Helical" evidence="1">
    <location>
        <begin position="12"/>
        <end position="31"/>
    </location>
</feature>
<evidence type="ECO:0000313" key="3">
    <source>
        <dbReference type="Proteomes" id="UP000291422"/>
    </source>
</evidence>